<comment type="caution">
    <text evidence="3">The sequence shown here is derived from an EMBL/GenBank/DDBJ whole genome shotgun (WGS) entry which is preliminary data.</text>
</comment>
<dbReference type="NCBIfam" id="NF042915">
    <property type="entry name" value="MAB_1171c_fam"/>
    <property type="match status" value="1"/>
</dbReference>
<name>A0A2T0GX35_ACTMO</name>
<feature type="transmembrane region" description="Helical" evidence="1">
    <location>
        <begin position="34"/>
        <end position="51"/>
    </location>
</feature>
<evidence type="ECO:0000259" key="2">
    <source>
        <dbReference type="Pfam" id="PF20182"/>
    </source>
</evidence>
<feature type="transmembrane region" description="Helical" evidence="1">
    <location>
        <begin position="171"/>
        <end position="189"/>
    </location>
</feature>
<keyword evidence="4" id="KW-1185">Reference proteome</keyword>
<feature type="transmembrane region" description="Helical" evidence="1">
    <location>
        <begin position="104"/>
        <end position="122"/>
    </location>
</feature>
<proteinExistence type="predicted"/>
<dbReference type="PROSITE" id="PS51257">
    <property type="entry name" value="PROKAR_LIPOPROTEIN"/>
    <property type="match status" value="1"/>
</dbReference>
<evidence type="ECO:0000256" key="1">
    <source>
        <dbReference type="SAM" id="Phobius"/>
    </source>
</evidence>
<organism evidence="3 4">
    <name type="scientific">Actinopolyspora mortivallis</name>
    <dbReference type="NCBI Taxonomy" id="33906"/>
    <lineage>
        <taxon>Bacteria</taxon>
        <taxon>Bacillati</taxon>
        <taxon>Actinomycetota</taxon>
        <taxon>Actinomycetes</taxon>
        <taxon>Actinopolysporales</taxon>
        <taxon>Actinopolysporaceae</taxon>
        <taxon>Actinopolyspora</taxon>
    </lineage>
</organism>
<keyword evidence="1" id="KW-0812">Transmembrane</keyword>
<dbReference type="Proteomes" id="UP000239352">
    <property type="component" value="Unassembled WGS sequence"/>
</dbReference>
<dbReference type="Pfam" id="PF20182">
    <property type="entry name" value="DUF6545"/>
    <property type="match status" value="1"/>
</dbReference>
<feature type="transmembrane region" description="Helical" evidence="1">
    <location>
        <begin position="71"/>
        <end position="92"/>
    </location>
</feature>
<evidence type="ECO:0000313" key="3">
    <source>
        <dbReference type="EMBL" id="PRW63676.1"/>
    </source>
</evidence>
<gene>
    <name evidence="3" type="ORF">CEP50_09440</name>
</gene>
<dbReference type="InParanoid" id="A0A2T0GX35"/>
<dbReference type="EMBL" id="PVSR01000011">
    <property type="protein sequence ID" value="PRW63676.1"/>
    <property type="molecule type" value="Genomic_DNA"/>
</dbReference>
<feature type="transmembrane region" description="Helical" evidence="1">
    <location>
        <begin position="209"/>
        <end position="228"/>
    </location>
</feature>
<feature type="domain" description="DUF6545" evidence="2">
    <location>
        <begin position="236"/>
        <end position="352"/>
    </location>
</feature>
<feature type="transmembrane region" description="Helical" evidence="1">
    <location>
        <begin position="134"/>
        <end position="151"/>
    </location>
</feature>
<evidence type="ECO:0000313" key="4">
    <source>
        <dbReference type="Proteomes" id="UP000239352"/>
    </source>
</evidence>
<accession>A0A2T0GX35</accession>
<dbReference type="InterPro" id="IPR046675">
    <property type="entry name" value="DUF6545"/>
</dbReference>
<dbReference type="AlphaFoldDB" id="A0A2T0GX35"/>
<keyword evidence="1" id="KW-1133">Transmembrane helix</keyword>
<reference evidence="3 4" key="1">
    <citation type="submission" date="2018-03" db="EMBL/GenBank/DDBJ databases">
        <title>Actinopolyspora mortivallis from Sahara, screening for active biomolecules.</title>
        <authorList>
            <person name="Selama O."/>
            <person name="Wellington E.M.H."/>
            <person name="Hacene H."/>
        </authorList>
    </citation>
    <scope>NUCLEOTIDE SEQUENCE [LARGE SCALE GENOMIC DNA]</scope>
    <source>
        <strain evidence="3 4">M5A</strain>
    </source>
</reference>
<sequence>MEPVSRVTATVALLVLSCGRLLRLRRTPGDPALLGLNASLLLFLLIEPAPWGTHTTLVHALAGGSSATAVAATHGVRVAAVASLLLFFHYSAHPLHEAHRRARGELLGAAVVVLVLVLLTALPSTSAEAGGAPGFHLISGGYTAVMTLRAGSWSARYAREVAYRMRPGPRVGAFGLWLYGLAVCGEAGTEFVGSTSRIPDTVDSTVQTALHTGRALFLLGLLYPVWLARVDAVRLWARHWRQYRLLTPLWTRLHEVLPPAVGHRERRWQRWVPWRVHRRHWRRTVEIRDALLRLGPQLADLGITVDTPLGEQAAAVNTALRHERQGVVPTSSEAVPVAVGDTEDALVRLARAVEDQDHRASLLLRMPREH</sequence>
<dbReference type="InterPro" id="IPR050039">
    <property type="entry name" value="MAB_1171c-like"/>
</dbReference>
<keyword evidence="1" id="KW-0472">Membrane</keyword>
<dbReference type="RefSeq" id="WP_106113563.1">
    <property type="nucleotide sequence ID" value="NZ_PVSR01000011.1"/>
</dbReference>
<protein>
    <recommendedName>
        <fullName evidence="2">DUF6545 domain-containing protein</fullName>
    </recommendedName>
</protein>